<feature type="region of interest" description="Disordered" evidence="1">
    <location>
        <begin position="174"/>
        <end position="261"/>
    </location>
</feature>
<accession>A0A3G3II23</accession>
<dbReference type="GeneID" id="41322142"/>
<protein>
    <submittedName>
        <fullName evidence="3">Uncharacterized protein</fullName>
    </submittedName>
</protein>
<evidence type="ECO:0000256" key="1">
    <source>
        <dbReference type="SAM" id="MobiDB-lite"/>
    </source>
</evidence>
<dbReference type="Proteomes" id="UP000273278">
    <property type="component" value="Chromosome"/>
</dbReference>
<proteinExistence type="predicted"/>
<organism evidence="3 4">
    <name type="scientific">Methanomethylophilus alvi</name>
    <dbReference type="NCBI Taxonomy" id="1291540"/>
    <lineage>
        <taxon>Archaea</taxon>
        <taxon>Methanobacteriati</taxon>
        <taxon>Thermoplasmatota</taxon>
        <taxon>Thermoplasmata</taxon>
        <taxon>Methanomassiliicoccales</taxon>
        <taxon>Methanomethylophilaceae</taxon>
        <taxon>Methanomethylophilus</taxon>
    </lineage>
</organism>
<evidence type="ECO:0000256" key="2">
    <source>
        <dbReference type="SAM" id="Phobius"/>
    </source>
</evidence>
<name>A0A3G3II23_9ARCH</name>
<keyword evidence="2" id="KW-1133">Transmembrane helix</keyword>
<feature type="compositionally biased region" description="Basic and acidic residues" evidence="1">
    <location>
        <begin position="213"/>
        <end position="230"/>
    </location>
</feature>
<feature type="compositionally biased region" description="Basic residues" evidence="1">
    <location>
        <begin position="252"/>
        <end position="261"/>
    </location>
</feature>
<feature type="compositionally biased region" description="Basic and acidic residues" evidence="1">
    <location>
        <begin position="239"/>
        <end position="251"/>
    </location>
</feature>
<feature type="compositionally biased region" description="Basic and acidic residues" evidence="1">
    <location>
        <begin position="180"/>
        <end position="203"/>
    </location>
</feature>
<sequence>MMSGKKGIVFLLAALMALVTASAVVSDGSDASPGMATGSAGEFKDGKDGTITFLVNNDTGGEIEATFKVYVDIAYGDITESTAANVTMTQTLADGQNTVKISFSMGDGDHTVTVTASSDDATFDAGANHFTLNISVAKSIWSNVTTYLALIAIVLIVVIAAFYYIRTKPKAAPSTTFTELEEKKKAEKPEEPARKSVGTERRRYNSKANDSAAKTEESKPAPVQVEEKKKAASFTELEEEKKTSKPSDSSKKIKYVSSRRK</sequence>
<evidence type="ECO:0000313" key="3">
    <source>
        <dbReference type="EMBL" id="AYQ55485.1"/>
    </source>
</evidence>
<gene>
    <name evidence="3" type="ORF">BKD89_06720</name>
</gene>
<feature type="transmembrane region" description="Helical" evidence="2">
    <location>
        <begin position="144"/>
        <end position="165"/>
    </location>
</feature>
<keyword evidence="2" id="KW-0812">Transmembrane</keyword>
<keyword evidence="2" id="KW-0472">Membrane</keyword>
<evidence type="ECO:0000313" key="4">
    <source>
        <dbReference type="Proteomes" id="UP000273278"/>
    </source>
</evidence>
<reference evidence="3 4" key="1">
    <citation type="submission" date="2016-10" db="EMBL/GenBank/DDBJ databases">
        <title>Complete genome of the TMA-utilizing, human hosted archaeon Methanomethylophilus alvus Gen. nov, sp. nov., strain Mx-05, derived from a pure culture.</title>
        <authorList>
            <person name="Brugere J.-F."/>
            <person name="Ben Hania W."/>
            <person name="Chaudhary P.P."/>
            <person name="Gaci N."/>
            <person name="Borrel G."/>
            <person name="Cao Van Tuat L."/>
            <person name="Fardeau M.-L."/>
            <person name="Harris H.M.B."/>
            <person name="O'Toole P.W."/>
            <person name="Ollivier B."/>
        </authorList>
    </citation>
    <scope>NUCLEOTIDE SEQUENCE [LARGE SCALE GENOMIC DNA]</scope>
    <source>
        <strain evidence="3 4">Mx-05</strain>
    </source>
</reference>
<dbReference type="EMBL" id="CP017686">
    <property type="protein sequence ID" value="AYQ55485.1"/>
    <property type="molecule type" value="Genomic_DNA"/>
</dbReference>
<dbReference type="AlphaFoldDB" id="A0A3G3II23"/>
<dbReference type="RefSeq" id="WP_015505259.1">
    <property type="nucleotide sequence ID" value="NZ_CAYASN010000025.1"/>
</dbReference>